<evidence type="ECO:0000313" key="4">
    <source>
        <dbReference type="Proteomes" id="UP000316426"/>
    </source>
</evidence>
<dbReference type="InterPro" id="IPR050812">
    <property type="entry name" value="Preph/Arog_dehydrog"/>
</dbReference>
<dbReference type="EMBL" id="CP036349">
    <property type="protein sequence ID" value="QDV73135.1"/>
    <property type="molecule type" value="Genomic_DNA"/>
</dbReference>
<evidence type="ECO:0000313" key="3">
    <source>
        <dbReference type="EMBL" id="QDV73135.1"/>
    </source>
</evidence>
<dbReference type="PANTHER" id="PTHR21363">
    <property type="entry name" value="PREPHENATE DEHYDROGENASE"/>
    <property type="match status" value="1"/>
</dbReference>
<dbReference type="PANTHER" id="PTHR21363:SF0">
    <property type="entry name" value="PREPHENATE DEHYDROGENASE [NADP(+)]"/>
    <property type="match status" value="1"/>
</dbReference>
<dbReference type="GO" id="GO:0008977">
    <property type="term" value="F:prephenate dehydrogenase (NAD+) activity"/>
    <property type="evidence" value="ECO:0007669"/>
    <property type="project" value="InterPro"/>
</dbReference>
<dbReference type="GO" id="GO:0070403">
    <property type="term" value="F:NAD+ binding"/>
    <property type="evidence" value="ECO:0007669"/>
    <property type="project" value="InterPro"/>
</dbReference>
<dbReference type="AlphaFoldDB" id="A0A518K5T2"/>
<dbReference type="FunFam" id="3.40.50.720:FF:000208">
    <property type="entry name" value="Prephenate dehydrogenase"/>
    <property type="match status" value="1"/>
</dbReference>
<keyword evidence="4" id="KW-1185">Reference proteome</keyword>
<dbReference type="InterPro" id="IPR046825">
    <property type="entry name" value="PDH_C"/>
</dbReference>
<feature type="domain" description="Prephenate/arogenate dehydrogenase" evidence="2">
    <location>
        <begin position="10"/>
        <end position="289"/>
    </location>
</feature>
<name>A0A518K5T2_9BACT</name>
<dbReference type="PROSITE" id="PS51176">
    <property type="entry name" value="PDH_ADH"/>
    <property type="match status" value="1"/>
</dbReference>
<dbReference type="Gene3D" id="3.40.50.720">
    <property type="entry name" value="NAD(P)-binding Rossmann-like Domain"/>
    <property type="match status" value="1"/>
</dbReference>
<evidence type="ECO:0000256" key="1">
    <source>
        <dbReference type="ARBA" id="ARBA00023002"/>
    </source>
</evidence>
<dbReference type="InterPro" id="IPR036291">
    <property type="entry name" value="NAD(P)-bd_dom_sf"/>
</dbReference>
<protein>
    <submittedName>
        <fullName evidence="3">Prephenate dehydrogenase</fullName>
    </submittedName>
</protein>
<dbReference type="Pfam" id="PF20463">
    <property type="entry name" value="PDH_C"/>
    <property type="match status" value="1"/>
</dbReference>
<dbReference type="InterPro" id="IPR046826">
    <property type="entry name" value="PDH_N"/>
</dbReference>
<dbReference type="InterPro" id="IPR008927">
    <property type="entry name" value="6-PGluconate_DH-like_C_sf"/>
</dbReference>
<dbReference type="Proteomes" id="UP000316426">
    <property type="component" value="Chromosome"/>
</dbReference>
<dbReference type="GO" id="GO:0004665">
    <property type="term" value="F:prephenate dehydrogenase (NADP+) activity"/>
    <property type="evidence" value="ECO:0007669"/>
    <property type="project" value="InterPro"/>
</dbReference>
<sequence length="289" mass="30066">MSAPIRRPYRRAVVIGVGLIGGSVALALRERQMARRVIGVVRSAERVQRVLDCGVVEEATADLESACAGADLVVVCTPVGLIAASALEAAQHAAPGALVTDGGSTKAAIVRYVAARWPTDAEGLAFVGAHPLAGDTRTGPESARADLFEGAVTVITPSPDAPERAVRAARRLWEGLGSKVVEMTPERHDELLALSSHVPHVAAAAVAATTPEEALPLTASGWADTTRVAAGSPPLWRDILLANPQPIAGALRRLGQELEAYAAALEAGDGDTIERLLEEGRRKRDALGS</sequence>
<evidence type="ECO:0000259" key="2">
    <source>
        <dbReference type="PROSITE" id="PS51176"/>
    </source>
</evidence>
<accession>A0A518K5T2</accession>
<dbReference type="RefSeq" id="WP_145109594.1">
    <property type="nucleotide sequence ID" value="NZ_CP036349.1"/>
</dbReference>
<dbReference type="InterPro" id="IPR003099">
    <property type="entry name" value="Prephen_DH"/>
</dbReference>
<dbReference type="Pfam" id="PF02153">
    <property type="entry name" value="PDH_N"/>
    <property type="match status" value="1"/>
</dbReference>
<dbReference type="KEGG" id="bmei:Spa11_13270"/>
<dbReference type="SUPFAM" id="SSF51735">
    <property type="entry name" value="NAD(P)-binding Rossmann-fold domains"/>
    <property type="match status" value="1"/>
</dbReference>
<keyword evidence="1" id="KW-0560">Oxidoreductase</keyword>
<proteinExistence type="predicted"/>
<organism evidence="3 4">
    <name type="scientific">Botrimarina mediterranea</name>
    <dbReference type="NCBI Taxonomy" id="2528022"/>
    <lineage>
        <taxon>Bacteria</taxon>
        <taxon>Pseudomonadati</taxon>
        <taxon>Planctomycetota</taxon>
        <taxon>Planctomycetia</taxon>
        <taxon>Pirellulales</taxon>
        <taxon>Lacipirellulaceae</taxon>
        <taxon>Botrimarina</taxon>
    </lineage>
</organism>
<dbReference type="SUPFAM" id="SSF48179">
    <property type="entry name" value="6-phosphogluconate dehydrogenase C-terminal domain-like"/>
    <property type="match status" value="1"/>
</dbReference>
<dbReference type="Gene3D" id="1.10.3660.10">
    <property type="entry name" value="6-phosphogluconate dehydrogenase C-terminal like domain"/>
    <property type="match status" value="1"/>
</dbReference>
<gene>
    <name evidence="3" type="ORF">Spa11_13270</name>
</gene>
<reference evidence="3 4" key="1">
    <citation type="submission" date="2019-02" db="EMBL/GenBank/DDBJ databases">
        <title>Deep-cultivation of Planctomycetes and their phenomic and genomic characterization uncovers novel biology.</title>
        <authorList>
            <person name="Wiegand S."/>
            <person name="Jogler M."/>
            <person name="Boedeker C."/>
            <person name="Pinto D."/>
            <person name="Vollmers J."/>
            <person name="Rivas-Marin E."/>
            <person name="Kohn T."/>
            <person name="Peeters S.H."/>
            <person name="Heuer A."/>
            <person name="Rast P."/>
            <person name="Oberbeckmann S."/>
            <person name="Bunk B."/>
            <person name="Jeske O."/>
            <person name="Meyerdierks A."/>
            <person name="Storesund J.E."/>
            <person name="Kallscheuer N."/>
            <person name="Luecker S."/>
            <person name="Lage O.M."/>
            <person name="Pohl T."/>
            <person name="Merkel B.J."/>
            <person name="Hornburger P."/>
            <person name="Mueller R.-W."/>
            <person name="Bruemmer F."/>
            <person name="Labrenz M."/>
            <person name="Spormann A.M."/>
            <person name="Op den Camp H."/>
            <person name="Overmann J."/>
            <person name="Amann R."/>
            <person name="Jetten M.S.M."/>
            <person name="Mascher T."/>
            <person name="Medema M.H."/>
            <person name="Devos D.P."/>
            <person name="Kaster A.-K."/>
            <person name="Ovreas L."/>
            <person name="Rohde M."/>
            <person name="Galperin M.Y."/>
            <person name="Jogler C."/>
        </authorList>
    </citation>
    <scope>NUCLEOTIDE SEQUENCE [LARGE SCALE GENOMIC DNA]</scope>
    <source>
        <strain evidence="3 4">Spa11</strain>
    </source>
</reference>
<dbReference type="GO" id="GO:0006571">
    <property type="term" value="P:tyrosine biosynthetic process"/>
    <property type="evidence" value="ECO:0007669"/>
    <property type="project" value="InterPro"/>
</dbReference>